<dbReference type="EMBL" id="GBXM01006242">
    <property type="protein sequence ID" value="JAI02336.1"/>
    <property type="molecule type" value="Transcribed_RNA"/>
</dbReference>
<evidence type="ECO:0000313" key="2">
    <source>
        <dbReference type="EMBL" id="JAI02336.1"/>
    </source>
</evidence>
<proteinExistence type="predicted"/>
<feature type="compositionally biased region" description="Polar residues" evidence="1">
    <location>
        <begin position="1"/>
        <end position="15"/>
    </location>
</feature>
<reference evidence="2" key="2">
    <citation type="journal article" date="2015" name="Fish Shellfish Immunol.">
        <title>Early steps in the European eel (Anguilla anguilla)-Vibrio vulnificus interaction in the gills: Role of the RtxA13 toxin.</title>
        <authorList>
            <person name="Callol A."/>
            <person name="Pajuelo D."/>
            <person name="Ebbesson L."/>
            <person name="Teles M."/>
            <person name="MacKenzie S."/>
            <person name="Amaro C."/>
        </authorList>
    </citation>
    <scope>NUCLEOTIDE SEQUENCE</scope>
</reference>
<protein>
    <submittedName>
        <fullName evidence="2">Uncharacterized protein</fullName>
    </submittedName>
</protein>
<accession>A0A0E9XKJ1</accession>
<name>A0A0E9XKJ1_ANGAN</name>
<feature type="region of interest" description="Disordered" evidence="1">
    <location>
        <begin position="1"/>
        <end position="31"/>
    </location>
</feature>
<sequence length="60" mass="6576">MMTTTTTELAASISTMAEPRGNQGKRSSLRRFGSRQSLLQNMAEFPSSIPLYLTDPTPSI</sequence>
<dbReference type="AlphaFoldDB" id="A0A0E9XKJ1"/>
<evidence type="ECO:0000256" key="1">
    <source>
        <dbReference type="SAM" id="MobiDB-lite"/>
    </source>
</evidence>
<organism evidence="2">
    <name type="scientific">Anguilla anguilla</name>
    <name type="common">European freshwater eel</name>
    <name type="synonym">Muraena anguilla</name>
    <dbReference type="NCBI Taxonomy" id="7936"/>
    <lineage>
        <taxon>Eukaryota</taxon>
        <taxon>Metazoa</taxon>
        <taxon>Chordata</taxon>
        <taxon>Craniata</taxon>
        <taxon>Vertebrata</taxon>
        <taxon>Euteleostomi</taxon>
        <taxon>Actinopterygii</taxon>
        <taxon>Neopterygii</taxon>
        <taxon>Teleostei</taxon>
        <taxon>Anguilliformes</taxon>
        <taxon>Anguillidae</taxon>
        <taxon>Anguilla</taxon>
    </lineage>
</organism>
<reference evidence="2" key="1">
    <citation type="submission" date="2014-11" db="EMBL/GenBank/DDBJ databases">
        <authorList>
            <person name="Amaro Gonzalez C."/>
        </authorList>
    </citation>
    <scope>NUCLEOTIDE SEQUENCE</scope>
</reference>